<dbReference type="Proteomes" id="UP000197535">
    <property type="component" value="Unassembled WGS sequence"/>
</dbReference>
<dbReference type="AlphaFoldDB" id="A0A254T7X3"/>
<keyword evidence="2" id="KW-1185">Reference proteome</keyword>
<accession>A0A254T7X3</accession>
<organism evidence="1 2">
    <name type="scientific">Noviherbaspirillum denitrificans</name>
    <dbReference type="NCBI Taxonomy" id="1968433"/>
    <lineage>
        <taxon>Bacteria</taxon>
        <taxon>Pseudomonadati</taxon>
        <taxon>Pseudomonadota</taxon>
        <taxon>Betaproteobacteria</taxon>
        <taxon>Burkholderiales</taxon>
        <taxon>Oxalobacteraceae</taxon>
        <taxon>Noviherbaspirillum</taxon>
    </lineage>
</organism>
<proteinExistence type="predicted"/>
<name>A0A254T7X3_9BURK</name>
<evidence type="ECO:0000313" key="1">
    <source>
        <dbReference type="EMBL" id="OWW18741.1"/>
    </source>
</evidence>
<protein>
    <submittedName>
        <fullName evidence="1">Uncharacterized protein</fullName>
    </submittedName>
</protein>
<sequence length="151" mass="16214">MPHASAAGAAMKATSIFSSPDTIARARPPCVCKTAGTGSCPRDTACATGPAMYAEWMAVTTPSRMWSTIGAWAGNNELAATVMSWMPIAAISASTMLMTKSPLRRWWWKEMVPPSFRPAASMAARRPGMSLEGVAFDVWNLNGLIRPYPSM</sequence>
<comment type="caution">
    <text evidence="1">The sequence shown here is derived from an EMBL/GenBank/DDBJ whole genome shotgun (WGS) entry which is preliminary data.</text>
</comment>
<dbReference type="EMBL" id="LSTO01000002">
    <property type="protein sequence ID" value="OWW18741.1"/>
    <property type="molecule type" value="Genomic_DNA"/>
</dbReference>
<evidence type="ECO:0000313" key="2">
    <source>
        <dbReference type="Proteomes" id="UP000197535"/>
    </source>
</evidence>
<reference evidence="1 2" key="1">
    <citation type="submission" date="2016-02" db="EMBL/GenBank/DDBJ databases">
        <authorList>
            <person name="Wen L."/>
            <person name="He K."/>
            <person name="Yang H."/>
        </authorList>
    </citation>
    <scope>NUCLEOTIDE SEQUENCE [LARGE SCALE GENOMIC DNA]</scope>
    <source>
        <strain evidence="1 2">TSA40</strain>
    </source>
</reference>
<gene>
    <name evidence="1" type="ORF">AYR66_04015</name>
</gene>